<feature type="compositionally biased region" description="Acidic residues" evidence="1">
    <location>
        <begin position="727"/>
        <end position="741"/>
    </location>
</feature>
<feature type="region of interest" description="Disordered" evidence="1">
    <location>
        <begin position="722"/>
        <end position="741"/>
    </location>
</feature>
<evidence type="ECO:0000313" key="2">
    <source>
        <dbReference type="EMBL" id="KAK8845946.1"/>
    </source>
</evidence>
<dbReference type="EMBL" id="JAPFFF010000030">
    <property type="protein sequence ID" value="KAK8845946.1"/>
    <property type="molecule type" value="Genomic_DNA"/>
</dbReference>
<organism evidence="2 3">
    <name type="scientific">Tritrichomonas musculus</name>
    <dbReference type="NCBI Taxonomy" id="1915356"/>
    <lineage>
        <taxon>Eukaryota</taxon>
        <taxon>Metamonada</taxon>
        <taxon>Parabasalia</taxon>
        <taxon>Tritrichomonadida</taxon>
        <taxon>Tritrichomonadidae</taxon>
        <taxon>Tritrichomonas</taxon>
    </lineage>
</organism>
<evidence type="ECO:0000256" key="1">
    <source>
        <dbReference type="SAM" id="MobiDB-lite"/>
    </source>
</evidence>
<accession>A0ABR2HES3</accession>
<protein>
    <submittedName>
        <fullName evidence="2">Uncharacterized protein</fullName>
    </submittedName>
</protein>
<proteinExistence type="predicted"/>
<keyword evidence="3" id="KW-1185">Reference proteome</keyword>
<reference evidence="2 3" key="1">
    <citation type="submission" date="2024-04" db="EMBL/GenBank/DDBJ databases">
        <title>Tritrichomonas musculus Genome.</title>
        <authorList>
            <person name="Alves-Ferreira E."/>
            <person name="Grigg M."/>
            <person name="Lorenzi H."/>
            <person name="Galac M."/>
        </authorList>
    </citation>
    <scope>NUCLEOTIDE SEQUENCE [LARGE SCALE GENOMIC DNA]</scope>
    <source>
        <strain evidence="2 3">EAF2021</strain>
    </source>
</reference>
<name>A0ABR2HES3_9EUKA</name>
<gene>
    <name evidence="2" type="ORF">M9Y10_020882</name>
</gene>
<comment type="caution">
    <text evidence="2">The sequence shown here is derived from an EMBL/GenBank/DDBJ whole genome shotgun (WGS) entry which is preliminary data.</text>
</comment>
<dbReference type="Proteomes" id="UP001470230">
    <property type="component" value="Unassembled WGS sequence"/>
</dbReference>
<sequence>MLLFAITAGDISDYSSFYAIRNRHGKWLKYSNEGEEEYCLQIPIAPLSKRTSFNIKEITDPVQDVELDLDKSLPFETILSFWDTCMKDQGSLLCRLYLETLIRYIVKMNKRIPEENFRSFAKSAKPYIDFHILSSNQTKIYKRFNSSFNLLPEHEHGFGVIKQEEWIHLFAYNVMKLGDFSINAIMLDDGFIVIHKQEPIVIQVPSGSFNTSEDPLTIENGIIQITIDGEQSIIFVNDAAFVAEQNAYIEFIVSSLDKILFDMDYRNFTISQIRFDSDDNLNVEYSNSIFNSESQMDNFVDDFESINPVEFQLVNAQENERTGKNICYNKIISDHCFNEKLPFFGSTSMNLILTRKNKFNICNQLKSVILAQEAINDIQSLDWPTSFSLIKSSIVTVVGLNKTKLKSGLFPFNLEKGFFLSCSLNFIQSSNVQIFFNAIQALIKSETFMNNLGKSIVIMAQDRIYHSLIHKKDMVFIMPNEIETYKKDNEKDYVIDFKDGSKGIIKIDDSGSWLIDTPIVLLLLLWIFIDNCKTSAQRVCAKLAIVDCMLIQSPMISKYMPEFLTYIQDKLAFLPDDFNPVYIHHLSTLALKNQNNPQIVNFYMSERNCFNFMKINQMFESKTLEFDKVPIIDFDSSNHVLTPTKLNEIIQLMRNYKSVNDFPVWYFIPIWKTISSTQYERYIPNDDDDVCTINPTFACVNNNLDVPLLCTFSITVTKRKNNNNEEHEGEEEENDDDDENYNCELKVNNHGKHEDGETIKLERLQKVYFGYYVINPKERKQFNWTCGRKVNVKLQMYKVIQNKQLMHDTLMHDIKSFAVDWNDSSTEDLLLEITSINFKIKNFIFILLETLNMTDLIHKFGIRVVQCKVFCLFLFNLYLSKFSESSIDNFTQEDDEIRRLGREHSRYFAYQNRVGQFSIKASKVYQRLAILELVIFSGSMSSITLNSYSAMNFMNGKSDDYCDSMIYQLFDIK</sequence>
<evidence type="ECO:0000313" key="3">
    <source>
        <dbReference type="Proteomes" id="UP001470230"/>
    </source>
</evidence>